<comment type="caution">
    <text evidence="2">The sequence shown here is derived from an EMBL/GenBank/DDBJ whole genome shotgun (WGS) entry which is preliminary data.</text>
</comment>
<protein>
    <recommendedName>
        <fullName evidence="4">Lipoprotein</fullName>
    </recommendedName>
</protein>
<dbReference type="PROSITE" id="PS51257">
    <property type="entry name" value="PROKAR_LIPOPROTEIN"/>
    <property type="match status" value="1"/>
</dbReference>
<sequence>MKVIRFFFILTFLFIVGCNNSNSSKQIATTPSVPTSTKTTLPTELPKGSSSTGVNNYSDDEILSFVLKYSDLNETTVKLKDWPDTNEDEEQLSDPIYFVVVEKRPDNKSNEVDQRDYYSIYFGENYGDHIARSLRIFVKYDLSEIVLSEAGYFDEQTEVIYP</sequence>
<proteinExistence type="predicted"/>
<feature type="region of interest" description="Disordered" evidence="1">
    <location>
        <begin position="25"/>
        <end position="53"/>
    </location>
</feature>
<feature type="compositionally biased region" description="Low complexity" evidence="1">
    <location>
        <begin position="29"/>
        <end position="47"/>
    </location>
</feature>
<name>A0ABX3H754_PAEBO</name>
<evidence type="ECO:0000313" key="2">
    <source>
        <dbReference type="EMBL" id="OMD46286.1"/>
    </source>
</evidence>
<evidence type="ECO:0000313" key="3">
    <source>
        <dbReference type="Proteomes" id="UP000187412"/>
    </source>
</evidence>
<dbReference type="EMBL" id="MPTB01000021">
    <property type="protein sequence ID" value="OMD46286.1"/>
    <property type="molecule type" value="Genomic_DNA"/>
</dbReference>
<dbReference type="Proteomes" id="UP000187412">
    <property type="component" value="Unassembled WGS sequence"/>
</dbReference>
<organism evidence="2 3">
    <name type="scientific">Paenibacillus borealis</name>
    <dbReference type="NCBI Taxonomy" id="160799"/>
    <lineage>
        <taxon>Bacteria</taxon>
        <taxon>Bacillati</taxon>
        <taxon>Bacillota</taxon>
        <taxon>Bacilli</taxon>
        <taxon>Bacillales</taxon>
        <taxon>Paenibacillaceae</taxon>
        <taxon>Paenibacillus</taxon>
    </lineage>
</organism>
<gene>
    <name evidence="2" type="ORF">BSK56_17320</name>
</gene>
<accession>A0ABX3H754</accession>
<evidence type="ECO:0008006" key="4">
    <source>
        <dbReference type="Google" id="ProtNLM"/>
    </source>
</evidence>
<evidence type="ECO:0000256" key="1">
    <source>
        <dbReference type="SAM" id="MobiDB-lite"/>
    </source>
</evidence>
<keyword evidence="3" id="KW-1185">Reference proteome</keyword>
<reference evidence="2 3" key="1">
    <citation type="submission" date="2016-10" db="EMBL/GenBank/DDBJ databases">
        <title>Paenibacillus species isolates.</title>
        <authorList>
            <person name="Beno S.M."/>
        </authorList>
    </citation>
    <scope>NUCLEOTIDE SEQUENCE [LARGE SCALE GENOMIC DNA]</scope>
    <source>
        <strain evidence="2 3">FSL H7-0744</strain>
    </source>
</reference>